<organism evidence="1 2">
    <name type="scientific">Vasconcelosia minhoensis LEGE 07310</name>
    <dbReference type="NCBI Taxonomy" id="915328"/>
    <lineage>
        <taxon>Bacteria</taxon>
        <taxon>Bacillati</taxon>
        <taxon>Cyanobacteriota</taxon>
        <taxon>Cyanophyceae</taxon>
        <taxon>Nodosilineales</taxon>
        <taxon>Cymatolegaceae</taxon>
        <taxon>Vasconcelosia</taxon>
        <taxon>Vasconcelosia minhoensis</taxon>
    </lineage>
</organism>
<comment type="caution">
    <text evidence="1">The sequence shown here is derived from an EMBL/GenBank/DDBJ whole genome shotgun (WGS) entry which is preliminary data.</text>
</comment>
<name>A0A8J7DMQ9_9CYAN</name>
<dbReference type="RefSeq" id="WP_193905812.1">
    <property type="nucleotide sequence ID" value="NZ_JADEXG010000013.1"/>
</dbReference>
<dbReference type="EMBL" id="JADEXG010000013">
    <property type="protein sequence ID" value="MBE9077150.1"/>
    <property type="molecule type" value="Genomic_DNA"/>
</dbReference>
<dbReference type="AlphaFoldDB" id="A0A8J7DMQ9"/>
<keyword evidence="2" id="KW-1185">Reference proteome</keyword>
<accession>A0A8J7DMQ9</accession>
<proteinExistence type="predicted"/>
<reference evidence="1" key="1">
    <citation type="submission" date="2020-10" db="EMBL/GenBank/DDBJ databases">
        <authorList>
            <person name="Castelo-Branco R."/>
            <person name="Eusebio N."/>
            <person name="Adriana R."/>
            <person name="Vieira A."/>
            <person name="Brugerolle De Fraissinette N."/>
            <person name="Rezende De Castro R."/>
            <person name="Schneider M.P."/>
            <person name="Vasconcelos V."/>
            <person name="Leao P.N."/>
        </authorList>
    </citation>
    <scope>NUCLEOTIDE SEQUENCE</scope>
    <source>
        <strain evidence="1">LEGE 07310</strain>
    </source>
</reference>
<dbReference type="Proteomes" id="UP000636505">
    <property type="component" value="Unassembled WGS sequence"/>
</dbReference>
<gene>
    <name evidence="1" type="ORF">IQ241_07540</name>
</gene>
<sequence>MPLDWSVVSQRYANGAEVPTVAGNKILQVTGADDQKIYIKSPLWTASLSRENLEKGVTLIEEGLIDREPGQFVEDYRIYVADERATSAAHILKDLGILTEDTGYYPTC</sequence>
<protein>
    <submittedName>
        <fullName evidence="1">Uncharacterized protein</fullName>
    </submittedName>
</protein>
<evidence type="ECO:0000313" key="1">
    <source>
        <dbReference type="EMBL" id="MBE9077150.1"/>
    </source>
</evidence>
<evidence type="ECO:0000313" key="2">
    <source>
        <dbReference type="Proteomes" id="UP000636505"/>
    </source>
</evidence>